<sequence>MLPKAIFMLRSDIAKDFVDVDIDMSDDTTWLQAAPLVEWLNVASKISTVMGGVKYCTMSMAQITVNETVYHCDEFISSDDLVVSECSEVCRATMMPYQQRFNSRPARILHFLEFRLSKPSAECEAAITSIKFLMTTAYFEAVQYKAARAASRVHPSEEGQPGSNLTRMAMLPKARRQHRAETDEDTEKDT</sequence>
<protein>
    <submittedName>
        <fullName evidence="2">Uncharacterized protein</fullName>
    </submittedName>
</protein>
<dbReference type="AlphaFoldDB" id="A0A176W989"/>
<comment type="caution">
    <text evidence="2">The sequence shown here is derived from an EMBL/GenBank/DDBJ whole genome shotgun (WGS) entry which is preliminary data.</text>
</comment>
<evidence type="ECO:0000313" key="2">
    <source>
        <dbReference type="EMBL" id="OAE29698.1"/>
    </source>
</evidence>
<evidence type="ECO:0000313" key="3">
    <source>
        <dbReference type="Proteomes" id="UP000077202"/>
    </source>
</evidence>
<feature type="region of interest" description="Disordered" evidence="1">
    <location>
        <begin position="150"/>
        <end position="190"/>
    </location>
</feature>
<keyword evidence="3" id="KW-1185">Reference proteome</keyword>
<proteinExistence type="predicted"/>
<reference evidence="2" key="1">
    <citation type="submission" date="2016-03" db="EMBL/GenBank/DDBJ databases">
        <title>Mechanisms controlling the formation of the plant cell surface in tip-growing cells are functionally conserved among land plants.</title>
        <authorList>
            <person name="Honkanen S."/>
            <person name="Jones V.A."/>
            <person name="Morieri G."/>
            <person name="Champion C."/>
            <person name="Hetherington A.J."/>
            <person name="Kelly S."/>
            <person name="Saint-Marcoux D."/>
            <person name="Proust H."/>
            <person name="Prescott H."/>
            <person name="Dolan L."/>
        </authorList>
    </citation>
    <scope>NUCLEOTIDE SEQUENCE [LARGE SCALE GENOMIC DNA]</scope>
    <source>
        <tissue evidence="2">Whole gametophyte</tissue>
    </source>
</reference>
<name>A0A176W989_MARPO</name>
<organism evidence="2 3">
    <name type="scientific">Marchantia polymorpha subsp. ruderalis</name>
    <dbReference type="NCBI Taxonomy" id="1480154"/>
    <lineage>
        <taxon>Eukaryota</taxon>
        <taxon>Viridiplantae</taxon>
        <taxon>Streptophyta</taxon>
        <taxon>Embryophyta</taxon>
        <taxon>Marchantiophyta</taxon>
        <taxon>Marchantiopsida</taxon>
        <taxon>Marchantiidae</taxon>
        <taxon>Marchantiales</taxon>
        <taxon>Marchantiaceae</taxon>
        <taxon>Marchantia</taxon>
    </lineage>
</organism>
<dbReference type="Proteomes" id="UP000077202">
    <property type="component" value="Unassembled WGS sequence"/>
</dbReference>
<accession>A0A176W989</accession>
<gene>
    <name evidence="2" type="ORF">AXG93_509s1510</name>
</gene>
<dbReference type="EMBL" id="LVLJ01001434">
    <property type="protein sequence ID" value="OAE29698.1"/>
    <property type="molecule type" value="Genomic_DNA"/>
</dbReference>
<evidence type="ECO:0000256" key="1">
    <source>
        <dbReference type="SAM" id="MobiDB-lite"/>
    </source>
</evidence>